<name>A0A9Q9D832_9LACT</name>
<feature type="transmembrane region" description="Helical" evidence="1">
    <location>
        <begin position="31"/>
        <end position="49"/>
    </location>
</feature>
<feature type="transmembrane region" description="Helical" evidence="1">
    <location>
        <begin position="61"/>
        <end position="89"/>
    </location>
</feature>
<reference evidence="2" key="1">
    <citation type="journal article" date="2022" name="Front. Microbiol.">
        <title>Feed Insects as a Reservoir of Granadaene-Producing Lactococci.</title>
        <authorList>
            <person name="Neuzil-Bunesova V."/>
            <person name="Ramirez Garcia A."/>
            <person name="Modrackova N."/>
            <person name="Makovska M."/>
            <person name="Sabolova M."/>
            <person name="Sproer C."/>
            <person name="Bunk B."/>
            <person name="Blom J."/>
            <person name="Schwab C."/>
        </authorList>
    </citation>
    <scope>NUCLEOTIDE SEQUENCE</scope>
    <source>
        <strain evidence="2">I4/6O</strain>
    </source>
</reference>
<keyword evidence="1" id="KW-0472">Membrane</keyword>
<keyword evidence="1" id="KW-0812">Transmembrane</keyword>
<dbReference type="KEGG" id="lfo:LMK00_11680"/>
<dbReference type="AlphaFoldDB" id="A0A9Q9D832"/>
<protein>
    <submittedName>
        <fullName evidence="2">Uncharacterized protein</fullName>
    </submittedName>
</protein>
<evidence type="ECO:0000256" key="1">
    <source>
        <dbReference type="SAM" id="Phobius"/>
    </source>
</evidence>
<evidence type="ECO:0000313" key="3">
    <source>
        <dbReference type="Proteomes" id="UP001056730"/>
    </source>
</evidence>
<keyword evidence="1" id="KW-1133">Transmembrane helix</keyword>
<evidence type="ECO:0000313" key="2">
    <source>
        <dbReference type="EMBL" id="USJ21577.1"/>
    </source>
</evidence>
<dbReference type="RefSeq" id="WP_252175967.1">
    <property type="nucleotide sequence ID" value="NZ_CP086396.1"/>
</dbReference>
<sequence>MKIKSEISAKELENLVPQLKKNIRKNSKKEIIHILLWVILATPFLIWYFKFTVRQLVQTNFHSVFNILILIIILGLFLIDFALIFDLVFYPSYLRGRLKEDTTFHIDLTEEYKKRLRLVVILEDYIFTYSIYNMRTKLFILRRDDTSLFDDLFRELIPRNKSKLKYRCIISKQVEKKTNM</sequence>
<accession>A0A9Q9D832</accession>
<proteinExistence type="predicted"/>
<dbReference type="Proteomes" id="UP001056730">
    <property type="component" value="Plasmid p1"/>
</dbReference>
<keyword evidence="2" id="KW-0614">Plasmid</keyword>
<gene>
    <name evidence="2" type="ORF">LMK00_11680</name>
</gene>
<geneLocation type="plasmid" evidence="2 3">
    <name>p1</name>
</geneLocation>
<organism evidence="2 3">
    <name type="scientific">Lactococcus formosensis</name>
    <dbReference type="NCBI Taxonomy" id="1281486"/>
    <lineage>
        <taxon>Bacteria</taxon>
        <taxon>Bacillati</taxon>
        <taxon>Bacillota</taxon>
        <taxon>Bacilli</taxon>
        <taxon>Lactobacillales</taxon>
        <taxon>Streptococcaceae</taxon>
        <taxon>Lactococcus</taxon>
    </lineage>
</organism>
<dbReference type="EMBL" id="CP086396">
    <property type="protein sequence ID" value="USJ21577.1"/>
    <property type="molecule type" value="Genomic_DNA"/>
</dbReference>